<evidence type="ECO:0008006" key="4">
    <source>
        <dbReference type="Google" id="ProtNLM"/>
    </source>
</evidence>
<dbReference type="Proteomes" id="UP001235939">
    <property type="component" value="Chromosome 07"/>
</dbReference>
<gene>
    <name evidence="2" type="ORF">LAZ67_7000328</name>
</gene>
<reference evidence="2 3" key="1">
    <citation type="submission" date="2022-01" db="EMBL/GenBank/DDBJ databases">
        <title>A chromosomal length assembly of Cordylochernes scorpioides.</title>
        <authorList>
            <person name="Zeh D."/>
            <person name="Zeh J."/>
        </authorList>
    </citation>
    <scope>NUCLEOTIDE SEQUENCE [LARGE SCALE GENOMIC DNA]</scope>
    <source>
        <strain evidence="2">IN4F17</strain>
        <tissue evidence="2">Whole Body</tissue>
    </source>
</reference>
<dbReference type="EMBL" id="CP092869">
    <property type="protein sequence ID" value="UYV69705.1"/>
    <property type="molecule type" value="Genomic_DNA"/>
</dbReference>
<sequence>MKGNKAPIRSRITDVHLGSVLKLITANKISPEVGKMPSDPGNDPGLPEGPADPTCINCSEEPQTVDHLLFSYPAFLRHRIQTAILIGLTHLNPRSMASLPDSISAWINSTIKTGPE</sequence>
<keyword evidence="3" id="KW-1185">Reference proteome</keyword>
<proteinExistence type="predicted"/>
<feature type="region of interest" description="Disordered" evidence="1">
    <location>
        <begin position="31"/>
        <end position="53"/>
    </location>
</feature>
<evidence type="ECO:0000256" key="1">
    <source>
        <dbReference type="SAM" id="MobiDB-lite"/>
    </source>
</evidence>
<evidence type="ECO:0000313" key="2">
    <source>
        <dbReference type="EMBL" id="UYV69705.1"/>
    </source>
</evidence>
<protein>
    <recommendedName>
        <fullName evidence="4">Reverse transcriptase zinc-binding domain-containing protein</fullName>
    </recommendedName>
</protein>
<evidence type="ECO:0000313" key="3">
    <source>
        <dbReference type="Proteomes" id="UP001235939"/>
    </source>
</evidence>
<accession>A0ABY6KRH0</accession>
<name>A0ABY6KRH0_9ARAC</name>
<organism evidence="2 3">
    <name type="scientific">Cordylochernes scorpioides</name>
    <dbReference type="NCBI Taxonomy" id="51811"/>
    <lineage>
        <taxon>Eukaryota</taxon>
        <taxon>Metazoa</taxon>
        <taxon>Ecdysozoa</taxon>
        <taxon>Arthropoda</taxon>
        <taxon>Chelicerata</taxon>
        <taxon>Arachnida</taxon>
        <taxon>Pseudoscorpiones</taxon>
        <taxon>Cheliferoidea</taxon>
        <taxon>Chernetidae</taxon>
        <taxon>Cordylochernes</taxon>
    </lineage>
</organism>